<feature type="region of interest" description="Disordered" evidence="4">
    <location>
        <begin position="63"/>
        <end position="90"/>
    </location>
</feature>
<dbReference type="EnsemblMetazoa" id="PPAI000540-RA">
    <property type="protein sequence ID" value="PPAI000540-PA"/>
    <property type="gene ID" value="PPAI000540"/>
</dbReference>
<dbReference type="OrthoDB" id="10061064at2759"/>
<evidence type="ECO:0000256" key="2">
    <source>
        <dbReference type="ARBA" id="ARBA00006199"/>
    </source>
</evidence>
<organism evidence="5 6">
    <name type="scientific">Phlebotomus papatasi</name>
    <name type="common">Sandfly</name>
    <dbReference type="NCBI Taxonomy" id="29031"/>
    <lineage>
        <taxon>Eukaryota</taxon>
        <taxon>Metazoa</taxon>
        <taxon>Ecdysozoa</taxon>
        <taxon>Arthropoda</taxon>
        <taxon>Hexapoda</taxon>
        <taxon>Insecta</taxon>
        <taxon>Pterygota</taxon>
        <taxon>Neoptera</taxon>
        <taxon>Endopterygota</taxon>
        <taxon>Diptera</taxon>
        <taxon>Nematocera</taxon>
        <taxon>Psychodoidea</taxon>
        <taxon>Psychodidae</taxon>
        <taxon>Phlebotomus</taxon>
        <taxon>Phlebotomus</taxon>
    </lineage>
</organism>
<dbReference type="PANTHER" id="PTHR28032:SF1">
    <property type="entry name" value="FI02826P"/>
    <property type="match status" value="1"/>
</dbReference>
<dbReference type="EMBL" id="AJVK01020857">
    <property type="status" value="NOT_ANNOTATED_CDS"/>
    <property type="molecule type" value="Genomic_DNA"/>
</dbReference>
<reference evidence="5" key="1">
    <citation type="submission" date="2022-08" db="UniProtKB">
        <authorList>
            <consortium name="EnsemblMetazoa"/>
        </authorList>
    </citation>
    <scope>IDENTIFICATION</scope>
    <source>
        <strain evidence="5">Israel</strain>
    </source>
</reference>
<dbReference type="GeneID" id="129809961"/>
<evidence type="ECO:0000256" key="1">
    <source>
        <dbReference type="ARBA" id="ARBA00004123"/>
    </source>
</evidence>
<dbReference type="GO" id="GO:0071630">
    <property type="term" value="P:nuclear protein quality control by the ubiquitin-proteasome system"/>
    <property type="evidence" value="ECO:0007669"/>
    <property type="project" value="InterPro"/>
</dbReference>
<evidence type="ECO:0008006" key="7">
    <source>
        <dbReference type="Google" id="ProtNLM"/>
    </source>
</evidence>
<proteinExistence type="inferred from homology"/>
<dbReference type="Proteomes" id="UP000092462">
    <property type="component" value="Unassembled WGS sequence"/>
</dbReference>
<dbReference type="GO" id="GO:0031965">
    <property type="term" value="C:nuclear membrane"/>
    <property type="evidence" value="ECO:0007669"/>
    <property type="project" value="TreeGrafter"/>
</dbReference>
<dbReference type="VEuPathDB" id="VectorBase:PPAI000540"/>
<feature type="compositionally biased region" description="Polar residues" evidence="4">
    <location>
        <begin position="79"/>
        <end position="90"/>
    </location>
</feature>
<dbReference type="GO" id="GO:0070628">
    <property type="term" value="F:proteasome binding"/>
    <property type="evidence" value="ECO:0007669"/>
    <property type="project" value="TreeGrafter"/>
</dbReference>
<sequence length="321" mass="36488">MTTQMPRRRSALQELSATSDNLFLDDSLLDSPNSNLSRSFVSPVPSPDEIIIRQRGRRSISLTWSPGQEKTNGKKSPMKTPTKNMSQMVLRSSPRKRLLMSDGKSPVCPKMILEDTKKLRIEEKSVAQINTQTPLSTYLKGYSQEQLVMIIQKLVRDNDTLEKAIRNELPVPDIKPFESQLIFIKKSIYRSLPSSRLVKKNDSVSYSRAALHLAAFKKAISDQSTILSQSQHFDALLDYILMAWPIVRNTPIWENHSHNAVRRHCFKLLAFHCKASLQQAGEHLGEERLSILASQINEMITDCESMSTCLSTLEYLTKVQE</sequence>
<evidence type="ECO:0000313" key="5">
    <source>
        <dbReference type="EnsemblMetazoa" id="PPAI000540-PA"/>
    </source>
</evidence>
<keyword evidence="3" id="KW-0539">Nucleus</keyword>
<dbReference type="GO" id="GO:0031144">
    <property type="term" value="P:proteasome localization"/>
    <property type="evidence" value="ECO:0007669"/>
    <property type="project" value="InterPro"/>
</dbReference>
<dbReference type="RefSeq" id="XP_055716117.1">
    <property type="nucleotide sequence ID" value="XM_055860142.1"/>
</dbReference>
<dbReference type="AlphaFoldDB" id="A0A1B0CZL8"/>
<name>A0A1B0CZL8_PHLPP</name>
<keyword evidence="6" id="KW-1185">Reference proteome</keyword>
<dbReference type="KEGG" id="ppap:129809961"/>
<dbReference type="VEuPathDB" id="VectorBase:PPAPM1_004316"/>
<comment type="similarity">
    <text evidence="2">Belongs to the cut8/STS1 family.</text>
</comment>
<comment type="subcellular location">
    <subcellularLocation>
        <location evidence="1">Nucleus</location>
    </subcellularLocation>
</comment>
<evidence type="ECO:0000313" key="6">
    <source>
        <dbReference type="Proteomes" id="UP000092462"/>
    </source>
</evidence>
<dbReference type="InterPro" id="IPR038422">
    <property type="entry name" value="Cut8/Sts1_sf"/>
</dbReference>
<dbReference type="Gene3D" id="1.20.58.1590">
    <property type="entry name" value="Tethering factor for nuclear proteasome Cut8/Sts1"/>
    <property type="match status" value="1"/>
</dbReference>
<evidence type="ECO:0000256" key="4">
    <source>
        <dbReference type="SAM" id="MobiDB-lite"/>
    </source>
</evidence>
<dbReference type="PANTHER" id="PTHR28032">
    <property type="entry name" value="FI02826P"/>
    <property type="match status" value="1"/>
</dbReference>
<dbReference type="InterPro" id="IPR013868">
    <property type="entry name" value="Cut8/Sts1_fam"/>
</dbReference>
<evidence type="ECO:0000256" key="3">
    <source>
        <dbReference type="ARBA" id="ARBA00023242"/>
    </source>
</evidence>
<protein>
    <recommendedName>
        <fullName evidence="7">Cut8</fullName>
    </recommendedName>
</protein>
<accession>A0A1B0CZL8</accession>
<dbReference type="Pfam" id="PF08559">
    <property type="entry name" value="Cut8"/>
    <property type="match status" value="1"/>
</dbReference>